<dbReference type="AlphaFoldDB" id="A0A6A4K8F6"/>
<dbReference type="Proteomes" id="UP000466442">
    <property type="component" value="Unassembled WGS sequence"/>
</dbReference>
<sequence length="87" mass="9595">MKRESLTLRSAVLLIVMLQFQAAYVDGFPAHNVEYHWFQGIDPDYDTSPVIYGQRGLIKDATKWLLDKVAGESVGGAVGSVLDAVVR</sequence>
<proteinExistence type="predicted"/>
<evidence type="ECO:0000313" key="1">
    <source>
        <dbReference type="EMBL" id="KAF6213980.1"/>
    </source>
</evidence>
<reference evidence="1" key="1">
    <citation type="journal article" date="2021" name="Mol. Ecol. Resour.">
        <title>Apolygus lucorum genome provides insights into omnivorousness and mesophyll feeding.</title>
        <authorList>
            <person name="Liu Y."/>
            <person name="Liu H."/>
            <person name="Wang H."/>
            <person name="Huang T."/>
            <person name="Liu B."/>
            <person name="Yang B."/>
            <person name="Yin L."/>
            <person name="Li B."/>
            <person name="Zhang Y."/>
            <person name="Zhang S."/>
            <person name="Jiang F."/>
            <person name="Zhang X."/>
            <person name="Ren Y."/>
            <person name="Wang B."/>
            <person name="Wang S."/>
            <person name="Lu Y."/>
            <person name="Wu K."/>
            <person name="Fan W."/>
            <person name="Wang G."/>
        </authorList>
    </citation>
    <scope>NUCLEOTIDE SEQUENCE</scope>
    <source>
        <strain evidence="1">12Hb</strain>
    </source>
</reference>
<dbReference type="EMBL" id="WIXP02000003">
    <property type="protein sequence ID" value="KAF6213980.1"/>
    <property type="molecule type" value="Genomic_DNA"/>
</dbReference>
<evidence type="ECO:0000313" key="2">
    <source>
        <dbReference type="Proteomes" id="UP000466442"/>
    </source>
</evidence>
<keyword evidence="2" id="KW-1185">Reference proteome</keyword>
<comment type="caution">
    <text evidence="1">The sequence shown here is derived from an EMBL/GenBank/DDBJ whole genome shotgun (WGS) entry which is preliminary data.</text>
</comment>
<accession>A0A6A4K8F6</accession>
<protein>
    <submittedName>
        <fullName evidence="1">Uncharacterized protein</fullName>
    </submittedName>
</protein>
<organism evidence="1 2">
    <name type="scientific">Apolygus lucorum</name>
    <name type="common">Small green plant bug</name>
    <name type="synonym">Lygocoris lucorum</name>
    <dbReference type="NCBI Taxonomy" id="248454"/>
    <lineage>
        <taxon>Eukaryota</taxon>
        <taxon>Metazoa</taxon>
        <taxon>Ecdysozoa</taxon>
        <taxon>Arthropoda</taxon>
        <taxon>Hexapoda</taxon>
        <taxon>Insecta</taxon>
        <taxon>Pterygota</taxon>
        <taxon>Neoptera</taxon>
        <taxon>Paraneoptera</taxon>
        <taxon>Hemiptera</taxon>
        <taxon>Heteroptera</taxon>
        <taxon>Panheteroptera</taxon>
        <taxon>Cimicomorpha</taxon>
        <taxon>Miridae</taxon>
        <taxon>Mirini</taxon>
        <taxon>Apolygus</taxon>
    </lineage>
</organism>
<gene>
    <name evidence="1" type="ORF">GE061_011709</name>
</gene>
<name>A0A6A4K8F6_APOLU</name>